<dbReference type="GO" id="GO:0005737">
    <property type="term" value="C:cytoplasm"/>
    <property type="evidence" value="ECO:0007669"/>
    <property type="project" value="TreeGrafter"/>
</dbReference>
<dbReference type="GO" id="GO:0009313">
    <property type="term" value="P:oligosaccharide catabolic process"/>
    <property type="evidence" value="ECO:0007669"/>
    <property type="project" value="TreeGrafter"/>
</dbReference>
<dbReference type="GO" id="GO:0004308">
    <property type="term" value="F:exo-alpha-sialidase activity"/>
    <property type="evidence" value="ECO:0007669"/>
    <property type="project" value="UniProtKB-EC"/>
</dbReference>
<gene>
    <name evidence="7" type="ORF">SAMN04488055_1159</name>
</gene>
<dbReference type="Pfam" id="PF13859">
    <property type="entry name" value="BNR_3"/>
    <property type="match status" value="1"/>
</dbReference>
<evidence type="ECO:0000256" key="1">
    <source>
        <dbReference type="ARBA" id="ARBA00000427"/>
    </source>
</evidence>
<organism evidence="7 8">
    <name type="scientific">Chitinophaga niabensis</name>
    <dbReference type="NCBI Taxonomy" id="536979"/>
    <lineage>
        <taxon>Bacteria</taxon>
        <taxon>Pseudomonadati</taxon>
        <taxon>Bacteroidota</taxon>
        <taxon>Chitinophagia</taxon>
        <taxon>Chitinophagales</taxon>
        <taxon>Chitinophagaceae</taxon>
        <taxon>Chitinophaga</taxon>
    </lineage>
</organism>
<dbReference type="InterPro" id="IPR029456">
    <property type="entry name" value="Sialidase_N"/>
</dbReference>
<dbReference type="SUPFAM" id="SSF50939">
    <property type="entry name" value="Sialidases"/>
    <property type="match status" value="1"/>
</dbReference>
<comment type="catalytic activity">
    <reaction evidence="1">
        <text>Hydrolysis of alpha-(2-&gt;3)-, alpha-(2-&gt;6)-, alpha-(2-&gt;8)- glycosidic linkages of terminal sialic acid residues in oligosaccharides, glycoproteins, glycolipids, colominic acid and synthetic substrates.</text>
        <dbReference type="EC" id="3.2.1.18"/>
    </reaction>
</comment>
<dbReference type="Pfam" id="PF14873">
    <property type="entry name" value="BNR_assoc_N"/>
    <property type="match status" value="1"/>
</dbReference>
<evidence type="ECO:0000259" key="5">
    <source>
        <dbReference type="Pfam" id="PF13859"/>
    </source>
</evidence>
<evidence type="ECO:0000313" key="8">
    <source>
        <dbReference type="Proteomes" id="UP000185003"/>
    </source>
</evidence>
<dbReference type="EC" id="3.2.1.18" evidence="3"/>
<name>A0A1N6DXR8_9BACT</name>
<evidence type="ECO:0000256" key="3">
    <source>
        <dbReference type="ARBA" id="ARBA00012733"/>
    </source>
</evidence>
<keyword evidence="8" id="KW-1185">Reference proteome</keyword>
<feature type="domain" description="Sialidase N-terminal" evidence="6">
    <location>
        <begin position="22"/>
        <end position="139"/>
    </location>
</feature>
<dbReference type="PANTHER" id="PTHR10628">
    <property type="entry name" value="SIALIDASE"/>
    <property type="match status" value="1"/>
</dbReference>
<proteinExistence type="inferred from homology"/>
<dbReference type="PANTHER" id="PTHR10628:SF30">
    <property type="entry name" value="EXO-ALPHA-SIALIDASE"/>
    <property type="match status" value="1"/>
</dbReference>
<dbReference type="AlphaFoldDB" id="A0A1N6DXR8"/>
<dbReference type="Gene3D" id="2.60.40.1290">
    <property type="match status" value="2"/>
</dbReference>
<dbReference type="GO" id="GO:0006689">
    <property type="term" value="P:ganglioside catabolic process"/>
    <property type="evidence" value="ECO:0007669"/>
    <property type="project" value="TreeGrafter"/>
</dbReference>
<feature type="domain" description="Sialidase" evidence="5">
    <location>
        <begin position="169"/>
        <end position="477"/>
    </location>
</feature>
<dbReference type="InterPro" id="IPR026856">
    <property type="entry name" value="Sialidase_fam"/>
</dbReference>
<accession>A0A1N6DXR8</accession>
<protein>
    <recommendedName>
        <fullName evidence="3">exo-alpha-sialidase</fullName>
        <ecNumber evidence="3">3.2.1.18</ecNumber>
    </recommendedName>
</protein>
<evidence type="ECO:0000313" key="7">
    <source>
        <dbReference type="EMBL" id="SIN75565.1"/>
    </source>
</evidence>
<evidence type="ECO:0000256" key="2">
    <source>
        <dbReference type="ARBA" id="ARBA00009348"/>
    </source>
</evidence>
<keyword evidence="4" id="KW-0732">Signal</keyword>
<evidence type="ECO:0000256" key="4">
    <source>
        <dbReference type="SAM" id="SignalP"/>
    </source>
</evidence>
<comment type="similarity">
    <text evidence="2">Belongs to the glycosyl hydrolase 33 family.</text>
</comment>
<dbReference type="GO" id="GO:0016020">
    <property type="term" value="C:membrane"/>
    <property type="evidence" value="ECO:0007669"/>
    <property type="project" value="TreeGrafter"/>
</dbReference>
<dbReference type="InterPro" id="IPR011040">
    <property type="entry name" value="Sialidase"/>
</dbReference>
<dbReference type="Proteomes" id="UP000185003">
    <property type="component" value="Unassembled WGS sequence"/>
</dbReference>
<dbReference type="CDD" id="cd15482">
    <property type="entry name" value="Sialidase_non-viral"/>
    <property type="match status" value="1"/>
</dbReference>
<dbReference type="RefSeq" id="WP_074238322.1">
    <property type="nucleotide sequence ID" value="NZ_FSRA01000001.1"/>
</dbReference>
<feature type="signal peptide" evidence="4">
    <location>
        <begin position="1"/>
        <end position="20"/>
    </location>
</feature>
<reference evidence="7 8" key="1">
    <citation type="submission" date="2016-11" db="EMBL/GenBank/DDBJ databases">
        <authorList>
            <person name="Jaros S."/>
            <person name="Januszkiewicz K."/>
            <person name="Wedrychowicz H."/>
        </authorList>
    </citation>
    <scope>NUCLEOTIDE SEQUENCE [LARGE SCALE GENOMIC DNA]</scope>
    <source>
        <strain evidence="7 8">DSM 24787</strain>
    </source>
</reference>
<feature type="chain" id="PRO_5012184483" description="exo-alpha-sialidase" evidence="4">
    <location>
        <begin position="21"/>
        <end position="533"/>
    </location>
</feature>
<dbReference type="Gene3D" id="2.120.10.10">
    <property type="match status" value="1"/>
</dbReference>
<dbReference type="EMBL" id="FSRA01000001">
    <property type="protein sequence ID" value="SIN75565.1"/>
    <property type="molecule type" value="Genomic_DNA"/>
</dbReference>
<sequence length="533" mass="58752">MTGAKRILSALCLLPVLMMAQEQKKYKVPVLKGKEINPVIRIRIDAAGENETLQQMEVSIKGAAIRNVKIFNAGADSAFLKGEKPLFAEAKAAAKITFKGNLPLRQGPNYLWVTVTPDVKALLTDRLNINVTTVQLNNRTVKVPADNYTNRLGIALRQHNQDSVHTYRIPGLATAKDGTLLAIYDVRRDKGGDLQGNIDIGLSRSLDKGKTWQPMQIVLDMGTWGNLPQQFNGVSDPNVLVDKNTGNIFISGLWMHGVINEKGKWVEGLTAESKDWNHQWKTKGSQPGFDVKQSSQFLITKSTDNGKTWSEPINITRMCKQEDWWLLAPAPGQGITLKDGTLVMPTQGRNATGKAFSNITYSKDGGNTWKTSNPATKESTTENMAVELSDGSIMLNMRSGANSRDTSSTNGRVVATTVNLGQDWVIHPTSHNALPEPTCMASIIRHDLIQNGKKRSVLLFANPDSKTARQHMTIKVSYDDGKTWPGHKKILLDEGKSRGYSCLTSIDNNTIGILYESSQADLVFQTIQLEELL</sequence>
<dbReference type="OrthoDB" id="7294637at2"/>
<dbReference type="InterPro" id="IPR036278">
    <property type="entry name" value="Sialidase_sf"/>
</dbReference>
<dbReference type="STRING" id="536979.SAMN04488055_1159"/>
<evidence type="ECO:0000259" key="6">
    <source>
        <dbReference type="Pfam" id="PF14873"/>
    </source>
</evidence>